<dbReference type="InterPro" id="IPR050583">
    <property type="entry name" value="Mycobacterial_A85_antigen"/>
</dbReference>
<feature type="chain" id="PRO_5047002463" evidence="1">
    <location>
        <begin position="27"/>
        <end position="290"/>
    </location>
</feature>
<gene>
    <name evidence="2" type="ORF">BKK80_11280</name>
</gene>
<dbReference type="InterPro" id="IPR029058">
    <property type="entry name" value="AB_hydrolase_fold"/>
</dbReference>
<dbReference type="PANTHER" id="PTHR48098">
    <property type="entry name" value="ENTEROCHELIN ESTERASE-RELATED"/>
    <property type="match status" value="1"/>
</dbReference>
<keyword evidence="3" id="KW-1185">Reference proteome</keyword>
<protein>
    <submittedName>
        <fullName evidence="2">Esterase</fullName>
    </submittedName>
</protein>
<dbReference type="PANTHER" id="PTHR48098:SF1">
    <property type="entry name" value="DIACYLGLYCEROL ACYLTRANSFERASE_MYCOLYLTRANSFERASE AG85A"/>
    <property type="match status" value="1"/>
</dbReference>
<sequence>MRSLCTRLGRTATALALALAAGSACAAGQVFSDAAPSPTLGRELKFTVYVPDGYQAGAAAYPVIYLLHGADEDENSWRVKGGAIETMDGLIARGQLRPSIVVMPSEGPSSWWTDGAVAKADTALVKDLLPYVELHYRTQKERRARSVAGLSMGGYGAVSLSLRHPDLFCGAAAISPAAYDPLPPETSAARRAPQFMRNGKFDPDAWKALNYAGQLDAYQAGKLRVPMWIASGDHDRLGIAVVSAIMFWRLYQIQPKQVELRIMDGDHEWMLFRDALPDALRYVDQQCVRS</sequence>
<dbReference type="InterPro" id="IPR000801">
    <property type="entry name" value="Esterase-like"/>
</dbReference>
<accession>A0ABN4TUS1</accession>
<dbReference type="SUPFAM" id="SSF53474">
    <property type="entry name" value="alpha/beta-Hydrolases"/>
    <property type="match status" value="1"/>
</dbReference>
<feature type="signal peptide" evidence="1">
    <location>
        <begin position="1"/>
        <end position="26"/>
    </location>
</feature>
<dbReference type="Proteomes" id="UP000177515">
    <property type="component" value="Chromosome 1"/>
</dbReference>
<keyword evidence="1" id="KW-0732">Signal</keyword>
<organism evidence="2 3">
    <name type="scientific">Cupriavidus malaysiensis</name>
    <dbReference type="NCBI Taxonomy" id="367825"/>
    <lineage>
        <taxon>Bacteria</taxon>
        <taxon>Pseudomonadati</taxon>
        <taxon>Pseudomonadota</taxon>
        <taxon>Betaproteobacteria</taxon>
        <taxon>Burkholderiales</taxon>
        <taxon>Burkholderiaceae</taxon>
        <taxon>Cupriavidus</taxon>
    </lineage>
</organism>
<dbReference type="EMBL" id="CP017754">
    <property type="protein sequence ID" value="AOZ08104.1"/>
    <property type="molecule type" value="Genomic_DNA"/>
</dbReference>
<evidence type="ECO:0000313" key="3">
    <source>
        <dbReference type="Proteomes" id="UP000177515"/>
    </source>
</evidence>
<dbReference type="PROSITE" id="PS51257">
    <property type="entry name" value="PROKAR_LIPOPROTEIN"/>
    <property type="match status" value="1"/>
</dbReference>
<evidence type="ECO:0000313" key="2">
    <source>
        <dbReference type="EMBL" id="AOZ08104.1"/>
    </source>
</evidence>
<evidence type="ECO:0000256" key="1">
    <source>
        <dbReference type="SAM" id="SignalP"/>
    </source>
</evidence>
<dbReference type="Gene3D" id="3.40.50.1820">
    <property type="entry name" value="alpha/beta hydrolase"/>
    <property type="match status" value="1"/>
</dbReference>
<reference evidence="2 3" key="1">
    <citation type="submission" date="2016-10" db="EMBL/GenBank/DDBJ databases">
        <title>Complete genome sequences of three Cupriavidus strains isolated from various Malaysian environments.</title>
        <authorList>
            <person name="Abdullah A.A.-A."/>
            <person name="Shafie N.A.H."/>
            <person name="Lau N.S."/>
        </authorList>
    </citation>
    <scope>NUCLEOTIDE SEQUENCE [LARGE SCALE GENOMIC DNA]</scope>
    <source>
        <strain evidence="2 3">USMAA1020</strain>
    </source>
</reference>
<proteinExistence type="predicted"/>
<name>A0ABN4TUS1_9BURK</name>
<dbReference type="Pfam" id="PF00756">
    <property type="entry name" value="Esterase"/>
    <property type="match status" value="1"/>
</dbReference>